<dbReference type="NCBIfam" id="TIGR02454">
    <property type="entry name" value="ECF_T_CbiQ"/>
    <property type="match status" value="1"/>
</dbReference>
<sequence>MHRNHEQITTDCYSYLSALGEWNTVYKVVFSVGALVTVIAADSVGISAVTLFFMMFLSVGVGKIPGRDYFRLMKVPAAFILLGGAAIVVQFGSGDGSLFRTGFFWTNLFITESSLSLGLHVTLKAFSAVSALFLMTLSTPMGEIISVFRKIRVPVLILELMHLIYRYIFILSETNQRQKDAAGSRLGYCDLTTSLRTFSGELANLLIMSMKKAETYYDAMEARGYEGNALFWEEKRPLTAKQLLYGGLYLAILAGAFCLVWRRG</sequence>
<protein>
    <submittedName>
        <fullName evidence="7">Cobalt ECF transporter T component CbiQ</fullName>
    </submittedName>
</protein>
<comment type="caution">
    <text evidence="7">The sequence shown here is derived from an EMBL/GenBank/DDBJ whole genome shotgun (WGS) entry which is preliminary data.</text>
</comment>
<comment type="subcellular location">
    <subcellularLocation>
        <location evidence="1">Cell membrane</location>
        <topology evidence="1">Multi-pass membrane protein</topology>
    </subcellularLocation>
</comment>
<evidence type="ECO:0000256" key="3">
    <source>
        <dbReference type="ARBA" id="ARBA00022692"/>
    </source>
</evidence>
<evidence type="ECO:0000256" key="2">
    <source>
        <dbReference type="ARBA" id="ARBA00022475"/>
    </source>
</evidence>
<keyword evidence="8" id="KW-1185">Reference proteome</keyword>
<evidence type="ECO:0000256" key="5">
    <source>
        <dbReference type="ARBA" id="ARBA00023136"/>
    </source>
</evidence>
<feature type="transmembrane region" description="Helical" evidence="6">
    <location>
        <begin position="151"/>
        <end position="170"/>
    </location>
</feature>
<reference evidence="7 8" key="1">
    <citation type="submission" date="2021-03" db="EMBL/GenBank/DDBJ databases">
        <title>Caproiciproducens sp. nov. isolated from feces of cow.</title>
        <authorList>
            <person name="Choi J.-Y."/>
        </authorList>
    </citation>
    <scope>NUCLEOTIDE SEQUENCE [LARGE SCALE GENOMIC DNA]</scope>
    <source>
        <strain evidence="7 8">AGMB10547</strain>
    </source>
</reference>
<feature type="transmembrane region" description="Helical" evidence="6">
    <location>
        <begin position="113"/>
        <end position="139"/>
    </location>
</feature>
<keyword evidence="4 6" id="KW-1133">Transmembrane helix</keyword>
<evidence type="ECO:0000313" key="8">
    <source>
        <dbReference type="Proteomes" id="UP000719942"/>
    </source>
</evidence>
<evidence type="ECO:0000313" key="7">
    <source>
        <dbReference type="EMBL" id="MBW7571289.1"/>
    </source>
</evidence>
<feature type="transmembrane region" description="Helical" evidence="6">
    <location>
        <begin position="243"/>
        <end position="261"/>
    </location>
</feature>
<dbReference type="PANTHER" id="PTHR43723:SF1">
    <property type="entry name" value="COBALT TRANSPORT PROTEIN CBIQ"/>
    <property type="match status" value="1"/>
</dbReference>
<dbReference type="InterPro" id="IPR052770">
    <property type="entry name" value="Cobalt_transport_CbiQ"/>
</dbReference>
<dbReference type="Proteomes" id="UP000719942">
    <property type="component" value="Unassembled WGS sequence"/>
</dbReference>
<dbReference type="CDD" id="cd16914">
    <property type="entry name" value="EcfT"/>
    <property type="match status" value="1"/>
</dbReference>
<dbReference type="Pfam" id="PF02361">
    <property type="entry name" value="CbiQ"/>
    <property type="match status" value="1"/>
</dbReference>
<accession>A0ABS7DJK5</accession>
<organism evidence="7 8">
    <name type="scientific">Caproiciproducens faecalis</name>
    <dbReference type="NCBI Taxonomy" id="2820301"/>
    <lineage>
        <taxon>Bacteria</taxon>
        <taxon>Bacillati</taxon>
        <taxon>Bacillota</taxon>
        <taxon>Clostridia</taxon>
        <taxon>Eubacteriales</taxon>
        <taxon>Acutalibacteraceae</taxon>
        <taxon>Caproiciproducens</taxon>
    </lineage>
</organism>
<keyword evidence="3 6" id="KW-0812">Transmembrane</keyword>
<evidence type="ECO:0000256" key="1">
    <source>
        <dbReference type="ARBA" id="ARBA00004651"/>
    </source>
</evidence>
<dbReference type="InterPro" id="IPR012809">
    <property type="entry name" value="ECF_CbiQ"/>
</dbReference>
<feature type="transmembrane region" description="Helical" evidence="6">
    <location>
        <begin position="75"/>
        <end position="93"/>
    </location>
</feature>
<evidence type="ECO:0000256" key="6">
    <source>
        <dbReference type="SAM" id="Phobius"/>
    </source>
</evidence>
<dbReference type="EMBL" id="JAGFNZ010000001">
    <property type="protein sequence ID" value="MBW7571289.1"/>
    <property type="molecule type" value="Genomic_DNA"/>
</dbReference>
<feature type="transmembrane region" description="Helical" evidence="6">
    <location>
        <begin position="28"/>
        <end position="54"/>
    </location>
</feature>
<dbReference type="InterPro" id="IPR003339">
    <property type="entry name" value="ABC/ECF_trnsptr_transmembrane"/>
</dbReference>
<dbReference type="PANTHER" id="PTHR43723">
    <property type="entry name" value="COBALT TRANSPORT PROTEIN CBIQ"/>
    <property type="match status" value="1"/>
</dbReference>
<evidence type="ECO:0000256" key="4">
    <source>
        <dbReference type="ARBA" id="ARBA00022989"/>
    </source>
</evidence>
<keyword evidence="5 6" id="KW-0472">Membrane</keyword>
<name>A0ABS7DJK5_9FIRM</name>
<dbReference type="RefSeq" id="WP_219938503.1">
    <property type="nucleotide sequence ID" value="NZ_JAGFNZ010000001.1"/>
</dbReference>
<proteinExistence type="predicted"/>
<keyword evidence="2" id="KW-1003">Cell membrane</keyword>
<gene>
    <name evidence="7" type="primary">cbiQ</name>
    <name evidence="7" type="ORF">J5W02_00545</name>
</gene>